<feature type="compositionally biased region" description="Polar residues" evidence="1">
    <location>
        <begin position="119"/>
        <end position="129"/>
    </location>
</feature>
<evidence type="ECO:0000313" key="2">
    <source>
        <dbReference type="EMBL" id="KAE9385913.1"/>
    </source>
</evidence>
<organism evidence="2 3">
    <name type="scientific">Gymnopus androsaceus JB14</name>
    <dbReference type="NCBI Taxonomy" id="1447944"/>
    <lineage>
        <taxon>Eukaryota</taxon>
        <taxon>Fungi</taxon>
        <taxon>Dikarya</taxon>
        <taxon>Basidiomycota</taxon>
        <taxon>Agaricomycotina</taxon>
        <taxon>Agaricomycetes</taxon>
        <taxon>Agaricomycetidae</taxon>
        <taxon>Agaricales</taxon>
        <taxon>Marasmiineae</taxon>
        <taxon>Omphalotaceae</taxon>
        <taxon>Gymnopus</taxon>
    </lineage>
</organism>
<sequence length="328" mass="37055">MEWLHIGAKGGHKEWLYLIAKVGINYTFITRVGLACHHSEHALWVYLEYLMGRENGESGDSRVMKNVQKTAKHEAKQGNDKSEAREKQQDSSPMQELMTKQNYFSNSSEIYRLQRMPATRSQSRSTRPISVSTGSSVSSRRTSTPASRGTRFGGVFSESINGNVLPKRHLRTRGTTFGLLFSMRGAKEVKTHFSSTNTVDNAPANYRGQRYVHFTHHFSKELRRERLYVVVVIFRLRSYLVAGTFDEDLPDENQAIKCVGCTGSFRGDLAICFYNSNRQSELLHGMPRYPSLQARDEALKGVIDRFVRHVRSVALDGANLKSVVGRGG</sequence>
<dbReference type="Proteomes" id="UP000799118">
    <property type="component" value="Unassembled WGS sequence"/>
</dbReference>
<feature type="compositionally biased region" description="Basic and acidic residues" evidence="1">
    <location>
        <begin position="71"/>
        <end position="89"/>
    </location>
</feature>
<proteinExistence type="predicted"/>
<evidence type="ECO:0000256" key="1">
    <source>
        <dbReference type="SAM" id="MobiDB-lite"/>
    </source>
</evidence>
<dbReference type="OrthoDB" id="2828597at2759"/>
<reference evidence="2" key="1">
    <citation type="journal article" date="2019" name="Environ. Microbiol.">
        <title>Fungal ecological strategies reflected in gene transcription - a case study of two litter decomposers.</title>
        <authorList>
            <person name="Barbi F."/>
            <person name="Kohler A."/>
            <person name="Barry K."/>
            <person name="Baskaran P."/>
            <person name="Daum C."/>
            <person name="Fauchery L."/>
            <person name="Ihrmark K."/>
            <person name="Kuo A."/>
            <person name="LaButti K."/>
            <person name="Lipzen A."/>
            <person name="Morin E."/>
            <person name="Grigoriev I.V."/>
            <person name="Henrissat B."/>
            <person name="Lindahl B."/>
            <person name="Martin F."/>
        </authorList>
    </citation>
    <scope>NUCLEOTIDE SEQUENCE</scope>
    <source>
        <strain evidence="2">JB14</strain>
    </source>
</reference>
<gene>
    <name evidence="2" type="ORF">BT96DRAFT_1006614</name>
</gene>
<feature type="compositionally biased region" description="Polar residues" evidence="1">
    <location>
        <begin position="90"/>
        <end position="99"/>
    </location>
</feature>
<feature type="region of interest" description="Disordered" evidence="1">
    <location>
        <begin position="67"/>
        <end position="99"/>
    </location>
</feature>
<protein>
    <submittedName>
        <fullName evidence="2">Uncharacterized protein</fullName>
    </submittedName>
</protein>
<evidence type="ECO:0000313" key="3">
    <source>
        <dbReference type="Proteomes" id="UP000799118"/>
    </source>
</evidence>
<feature type="compositionally biased region" description="Low complexity" evidence="1">
    <location>
        <begin position="130"/>
        <end position="150"/>
    </location>
</feature>
<accession>A0A6A4GKN1</accession>
<dbReference type="AlphaFoldDB" id="A0A6A4GKN1"/>
<feature type="region of interest" description="Disordered" evidence="1">
    <location>
        <begin position="116"/>
        <end position="153"/>
    </location>
</feature>
<dbReference type="EMBL" id="ML769933">
    <property type="protein sequence ID" value="KAE9385913.1"/>
    <property type="molecule type" value="Genomic_DNA"/>
</dbReference>
<keyword evidence="3" id="KW-1185">Reference proteome</keyword>
<name>A0A6A4GKN1_9AGAR</name>